<protein>
    <recommendedName>
        <fullName evidence="3 5">Regulatory protein RecX</fullName>
    </recommendedName>
</protein>
<dbReference type="PANTHER" id="PTHR33602">
    <property type="entry name" value="REGULATORY PROTEIN RECX FAMILY PROTEIN"/>
    <property type="match status" value="1"/>
</dbReference>
<dbReference type="PANTHER" id="PTHR33602:SF1">
    <property type="entry name" value="REGULATORY PROTEIN RECX FAMILY PROTEIN"/>
    <property type="match status" value="1"/>
</dbReference>
<evidence type="ECO:0000256" key="3">
    <source>
        <dbReference type="ARBA" id="ARBA00018111"/>
    </source>
</evidence>
<proteinExistence type="inferred from homology"/>
<feature type="domain" description="RecX first three-helical" evidence="8">
    <location>
        <begin position="16"/>
        <end position="55"/>
    </location>
</feature>
<evidence type="ECO:0000256" key="5">
    <source>
        <dbReference type="HAMAP-Rule" id="MF_01114"/>
    </source>
</evidence>
<dbReference type="Pfam" id="PF02631">
    <property type="entry name" value="RecX_HTH2"/>
    <property type="match status" value="1"/>
</dbReference>
<dbReference type="InterPro" id="IPR053926">
    <property type="entry name" value="RecX_HTH_1st"/>
</dbReference>
<sequence length="163" mass="19142">MDEPIKKQKTFTPQEAKRKAESYCAYQERSQQEVRDKLYGWGLHKTDVENIIGYLIEENFLNEERFAKAYALGKFRIKGWGKIKITQGLKLKQVSTPLIKIALKQFDPNDYFEKLTTIIIKKSNLIKESDPYKKRNKLYQYALGRGYENNLILEVLKDNDLGD</sequence>
<organism evidence="9 10">
    <name type="scientific">Sphingobacterium daejeonense</name>
    <dbReference type="NCBI Taxonomy" id="371142"/>
    <lineage>
        <taxon>Bacteria</taxon>
        <taxon>Pseudomonadati</taxon>
        <taxon>Bacteroidota</taxon>
        <taxon>Sphingobacteriia</taxon>
        <taxon>Sphingobacteriales</taxon>
        <taxon>Sphingobacteriaceae</taxon>
        <taxon>Sphingobacterium</taxon>
    </lineage>
</organism>
<evidence type="ECO:0000259" key="8">
    <source>
        <dbReference type="Pfam" id="PF21982"/>
    </source>
</evidence>
<dbReference type="InterPro" id="IPR053924">
    <property type="entry name" value="RecX_HTH_2nd"/>
</dbReference>
<keyword evidence="4 5" id="KW-0963">Cytoplasm</keyword>
<comment type="similarity">
    <text evidence="2 5">Belongs to the RecX family.</text>
</comment>
<feature type="domain" description="RecX second three-helical" evidence="6">
    <location>
        <begin position="62"/>
        <end position="103"/>
    </location>
</feature>
<accession>A0ABW3RIN5</accession>
<evidence type="ECO:0000259" key="7">
    <source>
        <dbReference type="Pfam" id="PF21981"/>
    </source>
</evidence>
<evidence type="ECO:0000256" key="1">
    <source>
        <dbReference type="ARBA" id="ARBA00004496"/>
    </source>
</evidence>
<dbReference type="Pfam" id="PF21982">
    <property type="entry name" value="RecX_HTH1"/>
    <property type="match status" value="1"/>
</dbReference>
<evidence type="ECO:0000256" key="4">
    <source>
        <dbReference type="ARBA" id="ARBA00022490"/>
    </source>
</evidence>
<reference evidence="10" key="1">
    <citation type="journal article" date="2019" name="Int. J. Syst. Evol. Microbiol.">
        <title>The Global Catalogue of Microorganisms (GCM) 10K type strain sequencing project: providing services to taxonomists for standard genome sequencing and annotation.</title>
        <authorList>
            <consortium name="The Broad Institute Genomics Platform"/>
            <consortium name="The Broad Institute Genome Sequencing Center for Infectious Disease"/>
            <person name="Wu L."/>
            <person name="Ma J."/>
        </authorList>
    </citation>
    <scope>NUCLEOTIDE SEQUENCE [LARGE SCALE GENOMIC DNA]</scope>
    <source>
        <strain evidence="10">CCUG 52468</strain>
    </source>
</reference>
<dbReference type="EMBL" id="JBHTKY010000004">
    <property type="protein sequence ID" value="MFD1164996.1"/>
    <property type="molecule type" value="Genomic_DNA"/>
</dbReference>
<dbReference type="Proteomes" id="UP001597205">
    <property type="component" value="Unassembled WGS sequence"/>
</dbReference>
<name>A0ABW3RIN5_9SPHI</name>
<dbReference type="Pfam" id="PF21981">
    <property type="entry name" value="RecX_HTH3"/>
    <property type="match status" value="1"/>
</dbReference>
<comment type="subcellular location">
    <subcellularLocation>
        <location evidence="1 5">Cytoplasm</location>
    </subcellularLocation>
</comment>
<keyword evidence="10" id="KW-1185">Reference proteome</keyword>
<dbReference type="Gene3D" id="1.10.10.10">
    <property type="entry name" value="Winged helix-like DNA-binding domain superfamily/Winged helix DNA-binding domain"/>
    <property type="match status" value="3"/>
</dbReference>
<evidence type="ECO:0000259" key="6">
    <source>
        <dbReference type="Pfam" id="PF02631"/>
    </source>
</evidence>
<feature type="domain" description="RecX third three-helical" evidence="7">
    <location>
        <begin position="110"/>
        <end position="156"/>
    </location>
</feature>
<comment type="function">
    <text evidence="5">Modulates RecA activity.</text>
</comment>
<evidence type="ECO:0000313" key="10">
    <source>
        <dbReference type="Proteomes" id="UP001597205"/>
    </source>
</evidence>
<gene>
    <name evidence="5" type="primary">recX</name>
    <name evidence="9" type="ORF">ACFQ2C_05170</name>
</gene>
<evidence type="ECO:0000313" key="9">
    <source>
        <dbReference type="EMBL" id="MFD1164996.1"/>
    </source>
</evidence>
<dbReference type="InterPro" id="IPR053925">
    <property type="entry name" value="RecX_HTH_3rd"/>
</dbReference>
<dbReference type="InterPro" id="IPR003783">
    <property type="entry name" value="Regulatory_RecX"/>
</dbReference>
<comment type="caution">
    <text evidence="9">The sequence shown here is derived from an EMBL/GenBank/DDBJ whole genome shotgun (WGS) entry which is preliminary data.</text>
</comment>
<dbReference type="HAMAP" id="MF_01114">
    <property type="entry name" value="RecX"/>
    <property type="match status" value="1"/>
</dbReference>
<dbReference type="InterPro" id="IPR036388">
    <property type="entry name" value="WH-like_DNA-bd_sf"/>
</dbReference>
<dbReference type="RefSeq" id="WP_380894961.1">
    <property type="nucleotide sequence ID" value="NZ_JBHTKY010000004.1"/>
</dbReference>
<evidence type="ECO:0000256" key="2">
    <source>
        <dbReference type="ARBA" id="ARBA00009695"/>
    </source>
</evidence>